<sequence>MSASSSTTFQQPQQQQSLTSSPWLYLTTSIPDLMVGITRVESPTTIFSSHEERNGISVSRRDRLLRTLVRNLYDYHQQNEHFSKQSYHERLGAAYGDDLAFIFGVPFILYNYGDNYFFHNQNHNHNHQQYYHYQYLTKIKQKIRYPTLDISSNWYPSSSSSTITSNKTTMNELELCQRFISTWINFAIRG</sequence>
<evidence type="ECO:0008006" key="3">
    <source>
        <dbReference type="Google" id="ProtNLM"/>
    </source>
</evidence>
<keyword evidence="2" id="KW-1185">Reference proteome</keyword>
<dbReference type="Proteomes" id="UP000194236">
    <property type="component" value="Unassembled WGS sequence"/>
</dbReference>
<name>A0A1Y3BGA3_EURMA</name>
<dbReference type="InterPro" id="IPR029058">
    <property type="entry name" value="AB_hydrolase_fold"/>
</dbReference>
<reference evidence="1 2" key="1">
    <citation type="submission" date="2017-03" db="EMBL/GenBank/DDBJ databases">
        <title>Genome Survey of Euroglyphus maynei.</title>
        <authorList>
            <person name="Arlian L.G."/>
            <person name="Morgan M.S."/>
            <person name="Rider S.D."/>
        </authorList>
    </citation>
    <scope>NUCLEOTIDE SEQUENCE [LARGE SCALE GENOMIC DNA]</scope>
    <source>
        <strain evidence="1">Arlian Lab</strain>
        <tissue evidence="1">Whole body</tissue>
    </source>
</reference>
<protein>
    <recommendedName>
        <fullName evidence="3">Carboxylesterase type B domain-containing protein</fullName>
    </recommendedName>
</protein>
<dbReference type="EMBL" id="MUJZ01025001">
    <property type="protein sequence ID" value="OTF79074.1"/>
    <property type="molecule type" value="Genomic_DNA"/>
</dbReference>
<comment type="caution">
    <text evidence="1">The sequence shown here is derived from an EMBL/GenBank/DDBJ whole genome shotgun (WGS) entry which is preliminary data.</text>
</comment>
<gene>
    <name evidence="1" type="ORF">BLA29_004904</name>
</gene>
<dbReference type="AlphaFoldDB" id="A0A1Y3BGA3"/>
<proteinExistence type="predicted"/>
<accession>A0A1Y3BGA3</accession>
<evidence type="ECO:0000313" key="1">
    <source>
        <dbReference type="EMBL" id="OTF79074.1"/>
    </source>
</evidence>
<organism evidence="1 2">
    <name type="scientific">Euroglyphus maynei</name>
    <name type="common">Mayne's house dust mite</name>
    <dbReference type="NCBI Taxonomy" id="6958"/>
    <lineage>
        <taxon>Eukaryota</taxon>
        <taxon>Metazoa</taxon>
        <taxon>Ecdysozoa</taxon>
        <taxon>Arthropoda</taxon>
        <taxon>Chelicerata</taxon>
        <taxon>Arachnida</taxon>
        <taxon>Acari</taxon>
        <taxon>Acariformes</taxon>
        <taxon>Sarcoptiformes</taxon>
        <taxon>Astigmata</taxon>
        <taxon>Psoroptidia</taxon>
        <taxon>Analgoidea</taxon>
        <taxon>Pyroglyphidae</taxon>
        <taxon>Pyroglyphinae</taxon>
        <taxon>Euroglyphus</taxon>
    </lineage>
</organism>
<dbReference type="Gene3D" id="3.40.50.1820">
    <property type="entry name" value="alpha/beta hydrolase"/>
    <property type="match status" value="1"/>
</dbReference>
<evidence type="ECO:0000313" key="2">
    <source>
        <dbReference type="Proteomes" id="UP000194236"/>
    </source>
</evidence>